<evidence type="ECO:0000256" key="2">
    <source>
        <dbReference type="ARBA" id="ARBA00007613"/>
    </source>
</evidence>
<dbReference type="InterPro" id="IPR003423">
    <property type="entry name" value="OMP_efflux"/>
</dbReference>
<dbReference type="RefSeq" id="WP_216128560.1">
    <property type="nucleotide sequence ID" value="NZ_CP064782.1"/>
</dbReference>
<evidence type="ECO:0000313" key="8">
    <source>
        <dbReference type="EMBL" id="QWT48672.1"/>
    </source>
</evidence>
<dbReference type="GO" id="GO:1990281">
    <property type="term" value="C:efflux pump complex"/>
    <property type="evidence" value="ECO:0007669"/>
    <property type="project" value="TreeGrafter"/>
</dbReference>
<organism evidence="8 9">
    <name type="scientific">Azospira inquinata</name>
    <dbReference type="NCBI Taxonomy" id="2785627"/>
    <lineage>
        <taxon>Bacteria</taxon>
        <taxon>Pseudomonadati</taxon>
        <taxon>Pseudomonadota</taxon>
        <taxon>Betaproteobacteria</taxon>
        <taxon>Rhodocyclales</taxon>
        <taxon>Rhodocyclaceae</taxon>
        <taxon>Azospira</taxon>
    </lineage>
</organism>
<dbReference type="Proteomes" id="UP000683428">
    <property type="component" value="Chromosome"/>
</dbReference>
<dbReference type="PANTHER" id="PTHR30026:SF22">
    <property type="entry name" value="OUTER MEMBRANE EFFLUX PROTEIN"/>
    <property type="match status" value="1"/>
</dbReference>
<dbReference type="GO" id="GO:0009279">
    <property type="term" value="C:cell outer membrane"/>
    <property type="evidence" value="ECO:0007669"/>
    <property type="project" value="UniProtKB-SubCell"/>
</dbReference>
<evidence type="ECO:0000313" key="9">
    <source>
        <dbReference type="Proteomes" id="UP000683428"/>
    </source>
</evidence>
<dbReference type="KEGG" id="aiq:Azoinq_12605"/>
<dbReference type="GO" id="GO:0015288">
    <property type="term" value="F:porin activity"/>
    <property type="evidence" value="ECO:0007669"/>
    <property type="project" value="TreeGrafter"/>
</dbReference>
<keyword evidence="9" id="KW-1185">Reference proteome</keyword>
<proteinExistence type="inferred from homology"/>
<sequence length="483" mass="52899">MRLIKFSVFVVGVLAASAVFPQGANDKKANGGLLAKDSRGDGDNAPLSMLKLSYELSGEKQPAPLSEFSKHINFPADMWSLARIAVENHPAIRDALAQLAQQQGNVDVAKAGYYPKFTAGVNTAKYSNYYGNSRVFSVSASQMLYDFGKVEGQVDQARANVLKQQAQAFAQIDDTAMQAAQAVNTVHRYQMALLAAQQQQKAVADIVELVRMRYQGGVITASEFLQAKSRLESANALLRQQNTMLDQAREHLQSFLGGGQLPARLESPERELEQAWSPKEVDLNLLPKVVVAVADRAIAQGAVKSAVADQYPTISFDVDASKPWQGSVNPADPTSNNWYHVASVNVTSPVFQGGMTQARVRAARESLRGADARVDKARLDAADSIRSLKVQVLGIQQRLALQKDRVASISQASDLYGDQYKLGTRSLIDLLNSVSEIYQARTDVINTEHDMWEMMVEYFAVTGKIREVFALDNSNIQGMDIEP</sequence>
<keyword evidence="6" id="KW-0472">Membrane</keyword>
<name>A0A975SLS8_9RHOO</name>
<dbReference type="InterPro" id="IPR051906">
    <property type="entry name" value="TolC-like"/>
</dbReference>
<evidence type="ECO:0000256" key="1">
    <source>
        <dbReference type="ARBA" id="ARBA00004442"/>
    </source>
</evidence>
<accession>A0A975SLS8</accession>
<dbReference type="GO" id="GO:0015562">
    <property type="term" value="F:efflux transmembrane transporter activity"/>
    <property type="evidence" value="ECO:0007669"/>
    <property type="project" value="InterPro"/>
</dbReference>
<dbReference type="PANTHER" id="PTHR30026">
    <property type="entry name" value="OUTER MEMBRANE PROTEIN TOLC"/>
    <property type="match status" value="1"/>
</dbReference>
<keyword evidence="7" id="KW-0998">Cell outer membrane</keyword>
<keyword evidence="3" id="KW-0813">Transport</keyword>
<keyword evidence="5" id="KW-0812">Transmembrane</keyword>
<dbReference type="Pfam" id="PF02321">
    <property type="entry name" value="OEP"/>
    <property type="match status" value="2"/>
</dbReference>
<comment type="subcellular location">
    <subcellularLocation>
        <location evidence="1">Cell outer membrane</location>
    </subcellularLocation>
</comment>
<evidence type="ECO:0000256" key="3">
    <source>
        <dbReference type="ARBA" id="ARBA00022448"/>
    </source>
</evidence>
<evidence type="ECO:0000256" key="6">
    <source>
        <dbReference type="ARBA" id="ARBA00023136"/>
    </source>
</evidence>
<gene>
    <name evidence="8" type="ORF">Azoinq_12605</name>
</gene>
<protein>
    <submittedName>
        <fullName evidence="8">TolC family protein</fullName>
    </submittedName>
</protein>
<reference evidence="8" key="1">
    <citation type="submission" date="2020-11" db="EMBL/GenBank/DDBJ databases">
        <title>Azospira inquinata sp. nov.</title>
        <authorList>
            <person name="Moe W.M."/>
            <person name="Mikes M.C."/>
        </authorList>
    </citation>
    <scope>NUCLEOTIDE SEQUENCE</scope>
    <source>
        <strain evidence="8">Azo-3</strain>
    </source>
</reference>
<comment type="similarity">
    <text evidence="2">Belongs to the outer membrane factor (OMF) (TC 1.B.17) family.</text>
</comment>
<evidence type="ECO:0000256" key="7">
    <source>
        <dbReference type="ARBA" id="ARBA00023237"/>
    </source>
</evidence>
<evidence type="ECO:0000256" key="5">
    <source>
        <dbReference type="ARBA" id="ARBA00022692"/>
    </source>
</evidence>
<dbReference type="EMBL" id="CP064782">
    <property type="protein sequence ID" value="QWT48672.1"/>
    <property type="molecule type" value="Genomic_DNA"/>
</dbReference>
<keyword evidence="4" id="KW-1134">Transmembrane beta strand</keyword>
<evidence type="ECO:0000256" key="4">
    <source>
        <dbReference type="ARBA" id="ARBA00022452"/>
    </source>
</evidence>
<dbReference type="AlphaFoldDB" id="A0A975SLS8"/>